<dbReference type="OrthoDB" id="1708624at2759"/>
<gene>
    <name evidence="1" type="ORF">CTI12_AA383210</name>
</gene>
<organism evidence="1 2">
    <name type="scientific">Artemisia annua</name>
    <name type="common">Sweet wormwood</name>
    <dbReference type="NCBI Taxonomy" id="35608"/>
    <lineage>
        <taxon>Eukaryota</taxon>
        <taxon>Viridiplantae</taxon>
        <taxon>Streptophyta</taxon>
        <taxon>Embryophyta</taxon>
        <taxon>Tracheophyta</taxon>
        <taxon>Spermatophyta</taxon>
        <taxon>Magnoliopsida</taxon>
        <taxon>eudicotyledons</taxon>
        <taxon>Gunneridae</taxon>
        <taxon>Pentapetalae</taxon>
        <taxon>asterids</taxon>
        <taxon>campanulids</taxon>
        <taxon>Asterales</taxon>
        <taxon>Asteraceae</taxon>
        <taxon>Asteroideae</taxon>
        <taxon>Anthemideae</taxon>
        <taxon>Artemisiinae</taxon>
        <taxon>Artemisia</taxon>
    </lineage>
</organism>
<dbReference type="Pfam" id="PF14223">
    <property type="entry name" value="Retrotran_gag_2"/>
    <property type="match status" value="1"/>
</dbReference>
<keyword evidence="2" id="KW-1185">Reference proteome</keyword>
<protein>
    <submittedName>
        <fullName evidence="1">Zinc finger, CCHC-type</fullName>
    </submittedName>
</protein>
<evidence type="ECO:0000313" key="1">
    <source>
        <dbReference type="EMBL" id="PWA60181.1"/>
    </source>
</evidence>
<comment type="caution">
    <text evidence="1">The sequence shown here is derived from an EMBL/GenBank/DDBJ whole genome shotgun (WGS) entry which is preliminary data.</text>
</comment>
<sequence>MDACKMEEDQSVSTHARKMKSFIDRLERLGHPMSRVLVVNTNLGSLPKSFDNFVMNYNMQGWDKTLGELHAMLKIVEKNVSSKSVVPSLHMIRDRGVKKKT</sequence>
<accession>A0A2U1MFX8</accession>
<dbReference type="EMBL" id="PKPP01005423">
    <property type="protein sequence ID" value="PWA60181.1"/>
    <property type="molecule type" value="Genomic_DNA"/>
</dbReference>
<reference evidence="1 2" key="1">
    <citation type="journal article" date="2018" name="Mol. Plant">
        <title>The genome of Artemisia annua provides insight into the evolution of Asteraceae family and artemisinin biosynthesis.</title>
        <authorList>
            <person name="Shen Q."/>
            <person name="Zhang L."/>
            <person name="Liao Z."/>
            <person name="Wang S."/>
            <person name="Yan T."/>
            <person name="Shi P."/>
            <person name="Liu M."/>
            <person name="Fu X."/>
            <person name="Pan Q."/>
            <person name="Wang Y."/>
            <person name="Lv Z."/>
            <person name="Lu X."/>
            <person name="Zhang F."/>
            <person name="Jiang W."/>
            <person name="Ma Y."/>
            <person name="Chen M."/>
            <person name="Hao X."/>
            <person name="Li L."/>
            <person name="Tang Y."/>
            <person name="Lv G."/>
            <person name="Zhou Y."/>
            <person name="Sun X."/>
            <person name="Brodelius P.E."/>
            <person name="Rose J.K.C."/>
            <person name="Tang K."/>
        </authorList>
    </citation>
    <scope>NUCLEOTIDE SEQUENCE [LARGE SCALE GENOMIC DNA]</scope>
    <source>
        <strain evidence="2">cv. Huhao1</strain>
        <tissue evidence="1">Leaf</tissue>
    </source>
</reference>
<proteinExistence type="predicted"/>
<name>A0A2U1MFX8_ARTAN</name>
<dbReference type="AlphaFoldDB" id="A0A2U1MFX8"/>
<evidence type="ECO:0000313" key="2">
    <source>
        <dbReference type="Proteomes" id="UP000245207"/>
    </source>
</evidence>
<dbReference type="Proteomes" id="UP000245207">
    <property type="component" value="Unassembled WGS sequence"/>
</dbReference>